<dbReference type="RefSeq" id="XP_067545958.1">
    <property type="nucleotide sequence ID" value="XM_067694763.1"/>
</dbReference>
<feature type="binding site" evidence="5">
    <location>
        <begin position="231"/>
        <end position="237"/>
    </location>
    <ligand>
        <name>S-adenosyl-L-methionine</name>
        <dbReference type="ChEBI" id="CHEBI:59789"/>
    </ligand>
</feature>
<evidence type="ECO:0000313" key="9">
    <source>
        <dbReference type="Proteomes" id="UP000669133"/>
    </source>
</evidence>
<dbReference type="InterPro" id="IPR029063">
    <property type="entry name" value="SAM-dependent_MTases_sf"/>
</dbReference>
<dbReference type="CDD" id="cd02440">
    <property type="entry name" value="AdoMet_MTases"/>
    <property type="match status" value="1"/>
</dbReference>
<dbReference type="Pfam" id="PF21153">
    <property type="entry name" value="NSUN5_N"/>
    <property type="match status" value="1"/>
</dbReference>
<organism evidence="8 9">
    <name type="scientific">Candida metapsilosis</name>
    <dbReference type="NCBI Taxonomy" id="273372"/>
    <lineage>
        <taxon>Eukaryota</taxon>
        <taxon>Fungi</taxon>
        <taxon>Dikarya</taxon>
        <taxon>Ascomycota</taxon>
        <taxon>Saccharomycotina</taxon>
        <taxon>Pichiomycetes</taxon>
        <taxon>Debaryomycetaceae</taxon>
        <taxon>Candida/Lodderomyces clade</taxon>
        <taxon>Candida</taxon>
    </lineage>
</organism>
<reference evidence="8 9" key="1">
    <citation type="submission" date="2020-12" db="EMBL/GenBank/DDBJ databases">
        <title>Effect of drift, selection, and recombination on the evolution of hybrid genomes in Candida yeast pathogens.</title>
        <authorList>
            <person name="Mixao V."/>
            <person name="Ksiezopolska E."/>
            <person name="Saus E."/>
            <person name="Boekhout T."/>
            <person name="Gacser A."/>
            <person name="Gabaldon T."/>
        </authorList>
    </citation>
    <scope>NUCLEOTIDE SEQUENCE [LARGE SCALE GENOMIC DNA]</scope>
    <source>
        <strain evidence="8 9">BP57</strain>
    </source>
</reference>
<evidence type="ECO:0000256" key="3">
    <source>
        <dbReference type="ARBA" id="ARBA00022691"/>
    </source>
</evidence>
<dbReference type="InterPro" id="IPR001678">
    <property type="entry name" value="MeTrfase_RsmB-F_NOP2_dom"/>
</dbReference>
<dbReference type="PRINTS" id="PR02008">
    <property type="entry name" value="RCMTFAMILY"/>
</dbReference>
<dbReference type="GO" id="GO:0008173">
    <property type="term" value="F:RNA methyltransferase activity"/>
    <property type="evidence" value="ECO:0007669"/>
    <property type="project" value="InterPro"/>
</dbReference>
<sequence>MKLYFDAEKFLKHNDGNFQKRIFEDKKLTNPKHVFALVYSTKKYWEYIQQIIKKSKIQSQLKPKPKISNELLALLVHDLIFSTRGRIESGKHPIKEAVLAHKTRLQAEFIKLKLKYKVKSVDELPTKESDDETPVRWFRINTIKIDVDRFYKKHPFFSTLQPVNRFQDLTKPGLIYTDDHIPNLFGIHPKEKLSSTEAYKLGEVIIQDRSSCFPAHILNHTKEHVKVIDACAAPGNKTSHAASYLPNDENAVVYAVERDVKRVGILRTMSERALGKSKKKLIQVLHNDFTKINPDDFADVTGLIVDPSCSGSGIFGRASDEEESNDQRLEKLASFQVAIMKHALSFPSARKVVYSTCSIHAEENERVVIDLLSDSQVQSQGWKLASREEVLPSWERRGVESEFVALSRDPEVCKQMAGGCVRSNPKEDGGIGFFAACFIRKETNDANENENENENDEWAGFEES</sequence>
<dbReference type="InterPro" id="IPR048889">
    <property type="entry name" value="NSUN5_RCM1_N"/>
</dbReference>
<protein>
    <recommendedName>
        <fullName evidence="7">SAM-dependent MTase RsmB/NOP-type domain-containing protein</fullName>
    </recommendedName>
</protein>
<evidence type="ECO:0000256" key="6">
    <source>
        <dbReference type="SAM" id="MobiDB-lite"/>
    </source>
</evidence>
<comment type="similarity">
    <text evidence="5">Belongs to the class I-like SAM-binding methyltransferase superfamily. RsmB/NOP family.</text>
</comment>
<dbReference type="AlphaFoldDB" id="A0A8H8D985"/>
<keyword evidence="1 5" id="KW-0489">Methyltransferase</keyword>
<dbReference type="Pfam" id="PF01189">
    <property type="entry name" value="Methyltr_RsmB-F"/>
    <property type="match status" value="1"/>
</dbReference>
<dbReference type="GO" id="GO:0005730">
    <property type="term" value="C:nucleolus"/>
    <property type="evidence" value="ECO:0007669"/>
    <property type="project" value="TreeGrafter"/>
</dbReference>
<evidence type="ECO:0000256" key="1">
    <source>
        <dbReference type="ARBA" id="ARBA00022603"/>
    </source>
</evidence>
<feature type="binding site" evidence="5">
    <location>
        <position position="257"/>
    </location>
    <ligand>
        <name>S-adenosyl-L-methionine</name>
        <dbReference type="ChEBI" id="CHEBI:59789"/>
    </ligand>
</feature>
<feature type="active site" description="Nucleophile" evidence="5">
    <location>
        <position position="357"/>
    </location>
</feature>
<accession>A0A8H8D985</accession>
<keyword evidence="3 5" id="KW-0949">S-adenosyl-L-methionine</keyword>
<feature type="binding site" evidence="5">
    <location>
        <position position="288"/>
    </location>
    <ligand>
        <name>S-adenosyl-L-methionine</name>
        <dbReference type="ChEBI" id="CHEBI:59789"/>
    </ligand>
</feature>
<dbReference type="SUPFAM" id="SSF53335">
    <property type="entry name" value="S-adenosyl-L-methionine-dependent methyltransferases"/>
    <property type="match status" value="1"/>
</dbReference>
<dbReference type="GO" id="GO:0070475">
    <property type="term" value="P:rRNA base methylation"/>
    <property type="evidence" value="ECO:0007669"/>
    <property type="project" value="TreeGrafter"/>
</dbReference>
<dbReference type="PANTHER" id="PTHR22807">
    <property type="entry name" value="NOP2 YEAST -RELATED NOL1/NOP2/FMU SUN DOMAIN-CONTAINING"/>
    <property type="match status" value="1"/>
</dbReference>
<dbReference type="OrthoDB" id="435282at2759"/>
<dbReference type="EMBL" id="JAEOAQ010000008">
    <property type="protein sequence ID" value="KAG5416842.1"/>
    <property type="molecule type" value="Genomic_DNA"/>
</dbReference>
<evidence type="ECO:0000256" key="2">
    <source>
        <dbReference type="ARBA" id="ARBA00022679"/>
    </source>
</evidence>
<dbReference type="InterPro" id="IPR049560">
    <property type="entry name" value="MeTrfase_RsmB-F_NOP2_cat"/>
</dbReference>
<proteinExistence type="inferred from homology"/>
<keyword evidence="9" id="KW-1185">Reference proteome</keyword>
<dbReference type="PROSITE" id="PS51686">
    <property type="entry name" value="SAM_MT_RSMB_NOP"/>
    <property type="match status" value="1"/>
</dbReference>
<evidence type="ECO:0000256" key="4">
    <source>
        <dbReference type="ARBA" id="ARBA00022884"/>
    </source>
</evidence>
<feature type="region of interest" description="Disordered" evidence="6">
    <location>
        <begin position="445"/>
        <end position="464"/>
    </location>
</feature>
<dbReference type="GO" id="GO:0003723">
    <property type="term" value="F:RNA binding"/>
    <property type="evidence" value="ECO:0007669"/>
    <property type="project" value="UniProtKB-UniRule"/>
</dbReference>
<feature type="binding site" evidence="5">
    <location>
        <position position="306"/>
    </location>
    <ligand>
        <name>S-adenosyl-L-methionine</name>
        <dbReference type="ChEBI" id="CHEBI:59789"/>
    </ligand>
</feature>
<dbReference type="Gene3D" id="3.40.50.150">
    <property type="entry name" value="Vaccinia Virus protein VP39"/>
    <property type="match status" value="1"/>
</dbReference>
<keyword evidence="2 5" id="KW-0808">Transferase</keyword>
<comment type="caution">
    <text evidence="8">The sequence shown here is derived from an EMBL/GenBank/DDBJ whole genome shotgun (WGS) entry which is preliminary data.</text>
</comment>
<keyword evidence="4 5" id="KW-0694">RNA-binding</keyword>
<dbReference type="InterPro" id="IPR023267">
    <property type="entry name" value="RCMT"/>
</dbReference>
<evidence type="ECO:0000256" key="5">
    <source>
        <dbReference type="PROSITE-ProRule" id="PRU01023"/>
    </source>
</evidence>
<feature type="domain" description="SAM-dependent MTase RsmB/NOP-type" evidence="7">
    <location>
        <begin position="126"/>
        <end position="441"/>
    </location>
</feature>
<dbReference type="PANTHER" id="PTHR22807:SF4">
    <property type="entry name" value="28S RRNA (CYTOSINE-C(5))-METHYLTRANSFERASE"/>
    <property type="match status" value="1"/>
</dbReference>
<evidence type="ECO:0000313" key="8">
    <source>
        <dbReference type="EMBL" id="KAG5416842.1"/>
    </source>
</evidence>
<gene>
    <name evidence="8" type="ORF">I9W82_005572</name>
</gene>
<name>A0A8H8D985_9ASCO</name>
<dbReference type="Proteomes" id="UP000669133">
    <property type="component" value="Unassembled WGS sequence"/>
</dbReference>
<evidence type="ECO:0000259" key="7">
    <source>
        <dbReference type="PROSITE" id="PS51686"/>
    </source>
</evidence>
<dbReference type="GeneID" id="93654201"/>